<feature type="domain" description="DUF6534" evidence="2">
    <location>
        <begin position="181"/>
        <end position="248"/>
    </location>
</feature>
<gene>
    <name evidence="3" type="ORF">L210DRAFT_3418640</name>
</gene>
<keyword evidence="1" id="KW-1133">Transmembrane helix</keyword>
<reference evidence="3" key="2">
    <citation type="journal article" date="2020" name="Nat. Commun.">
        <title>Large-scale genome sequencing of mycorrhizal fungi provides insights into the early evolution of symbiotic traits.</title>
        <authorList>
            <person name="Miyauchi S."/>
            <person name="Kiss E."/>
            <person name="Kuo A."/>
            <person name="Drula E."/>
            <person name="Kohler A."/>
            <person name="Sanchez-Garcia M."/>
            <person name="Morin E."/>
            <person name="Andreopoulos B."/>
            <person name="Barry K.W."/>
            <person name="Bonito G."/>
            <person name="Buee M."/>
            <person name="Carver A."/>
            <person name="Chen C."/>
            <person name="Cichocki N."/>
            <person name="Clum A."/>
            <person name="Culley D."/>
            <person name="Crous P.W."/>
            <person name="Fauchery L."/>
            <person name="Girlanda M."/>
            <person name="Hayes R.D."/>
            <person name="Keri Z."/>
            <person name="LaButti K."/>
            <person name="Lipzen A."/>
            <person name="Lombard V."/>
            <person name="Magnuson J."/>
            <person name="Maillard F."/>
            <person name="Murat C."/>
            <person name="Nolan M."/>
            <person name="Ohm R.A."/>
            <person name="Pangilinan J."/>
            <person name="Pereira M.F."/>
            <person name="Perotto S."/>
            <person name="Peter M."/>
            <person name="Pfister S."/>
            <person name="Riley R."/>
            <person name="Sitrit Y."/>
            <person name="Stielow J.B."/>
            <person name="Szollosi G."/>
            <person name="Zifcakova L."/>
            <person name="Stursova M."/>
            <person name="Spatafora J.W."/>
            <person name="Tedersoo L."/>
            <person name="Vaario L.M."/>
            <person name="Yamada A."/>
            <person name="Yan M."/>
            <person name="Wang P."/>
            <person name="Xu J."/>
            <person name="Bruns T."/>
            <person name="Baldrian P."/>
            <person name="Vilgalys R."/>
            <person name="Dunand C."/>
            <person name="Henrissat B."/>
            <person name="Grigoriev I.V."/>
            <person name="Hibbett D."/>
            <person name="Nagy L.G."/>
            <person name="Martin F.M."/>
        </authorList>
    </citation>
    <scope>NUCLEOTIDE SEQUENCE</scope>
    <source>
        <strain evidence="3">BED1</strain>
    </source>
</reference>
<keyword evidence="4" id="KW-1185">Reference proteome</keyword>
<dbReference type="InterPro" id="IPR045339">
    <property type="entry name" value="DUF6534"/>
</dbReference>
<evidence type="ECO:0000313" key="4">
    <source>
        <dbReference type="Proteomes" id="UP001194468"/>
    </source>
</evidence>
<organism evidence="3 4">
    <name type="scientific">Boletus edulis BED1</name>
    <dbReference type="NCBI Taxonomy" id="1328754"/>
    <lineage>
        <taxon>Eukaryota</taxon>
        <taxon>Fungi</taxon>
        <taxon>Dikarya</taxon>
        <taxon>Basidiomycota</taxon>
        <taxon>Agaricomycotina</taxon>
        <taxon>Agaricomycetes</taxon>
        <taxon>Agaricomycetidae</taxon>
        <taxon>Boletales</taxon>
        <taxon>Boletineae</taxon>
        <taxon>Boletaceae</taxon>
        <taxon>Boletoideae</taxon>
        <taxon>Boletus</taxon>
    </lineage>
</organism>
<protein>
    <recommendedName>
        <fullName evidence="2">DUF6534 domain-containing protein</fullName>
    </recommendedName>
</protein>
<reference evidence="3" key="1">
    <citation type="submission" date="2019-10" db="EMBL/GenBank/DDBJ databases">
        <authorList>
            <consortium name="DOE Joint Genome Institute"/>
            <person name="Kuo A."/>
            <person name="Miyauchi S."/>
            <person name="Kiss E."/>
            <person name="Drula E."/>
            <person name="Kohler A."/>
            <person name="Sanchez-Garcia M."/>
            <person name="Andreopoulos B."/>
            <person name="Barry K.W."/>
            <person name="Bonito G."/>
            <person name="Buee M."/>
            <person name="Carver A."/>
            <person name="Chen C."/>
            <person name="Cichocki N."/>
            <person name="Clum A."/>
            <person name="Culley D."/>
            <person name="Crous P.W."/>
            <person name="Fauchery L."/>
            <person name="Girlanda M."/>
            <person name="Hayes R."/>
            <person name="Keri Z."/>
            <person name="LaButti K."/>
            <person name="Lipzen A."/>
            <person name="Lombard V."/>
            <person name="Magnuson J."/>
            <person name="Maillard F."/>
            <person name="Morin E."/>
            <person name="Murat C."/>
            <person name="Nolan M."/>
            <person name="Ohm R."/>
            <person name="Pangilinan J."/>
            <person name="Pereira M."/>
            <person name="Perotto S."/>
            <person name="Peter M."/>
            <person name="Riley R."/>
            <person name="Sitrit Y."/>
            <person name="Stielow B."/>
            <person name="Szollosi G."/>
            <person name="Zifcakova L."/>
            <person name="Stursova M."/>
            <person name="Spatafora J.W."/>
            <person name="Tedersoo L."/>
            <person name="Vaario L.-M."/>
            <person name="Yamada A."/>
            <person name="Yan M."/>
            <person name="Wang P."/>
            <person name="Xu J."/>
            <person name="Bruns T."/>
            <person name="Baldrian P."/>
            <person name="Vilgalys R."/>
            <person name="Henrissat B."/>
            <person name="Grigoriev I.V."/>
            <person name="Hibbett D."/>
            <person name="Nagy L.G."/>
            <person name="Martin F.M."/>
        </authorList>
    </citation>
    <scope>NUCLEOTIDE SEQUENCE</scope>
    <source>
        <strain evidence="3">BED1</strain>
    </source>
</reference>
<dbReference type="Pfam" id="PF20152">
    <property type="entry name" value="DUF6534"/>
    <property type="match status" value="1"/>
</dbReference>
<dbReference type="AlphaFoldDB" id="A0AAD4BHL9"/>
<feature type="transmembrane region" description="Helical" evidence="1">
    <location>
        <begin position="172"/>
        <end position="194"/>
    </location>
</feature>
<feature type="transmembrane region" description="Helical" evidence="1">
    <location>
        <begin position="229"/>
        <end position="248"/>
    </location>
</feature>
<dbReference type="EMBL" id="WHUW01000066">
    <property type="protein sequence ID" value="KAF8429860.1"/>
    <property type="molecule type" value="Genomic_DNA"/>
</dbReference>
<accession>A0AAD4BHL9</accession>
<sequence>MSTSDPPVLPFSVDNTLGALLIGSLVAATFWGVTSVQTYIYYHRYPDDPLFLKLVVSLSLDVGMILDTFDACLTSHIAYHYLVTNYMNPKSIVIPVWYVCTVSSQNITVTSIVVSRVVRVLGSSWNCVLTRLLSGSSSRRIESVAVITAKALVLGSLHALESLLHSIPPLFYASFVTTFSGDLYLAVVLCYYLFKSRTGFRRTDSLLNTLITYIITTGLLTSVDAILGTILYAVMPTNYIFMAFYFNLAKRKHSQSSFAR</sequence>
<dbReference type="PANTHER" id="PTHR40465">
    <property type="entry name" value="CHROMOSOME 1, WHOLE GENOME SHOTGUN SEQUENCE"/>
    <property type="match status" value="1"/>
</dbReference>
<name>A0AAD4BHL9_BOLED</name>
<dbReference type="Proteomes" id="UP001194468">
    <property type="component" value="Unassembled WGS sequence"/>
</dbReference>
<evidence type="ECO:0000256" key="1">
    <source>
        <dbReference type="SAM" id="Phobius"/>
    </source>
</evidence>
<keyword evidence="1" id="KW-0472">Membrane</keyword>
<proteinExistence type="predicted"/>
<comment type="caution">
    <text evidence="3">The sequence shown here is derived from an EMBL/GenBank/DDBJ whole genome shotgun (WGS) entry which is preliminary data.</text>
</comment>
<keyword evidence="1" id="KW-0812">Transmembrane</keyword>
<evidence type="ECO:0000259" key="2">
    <source>
        <dbReference type="Pfam" id="PF20152"/>
    </source>
</evidence>
<feature type="transmembrane region" description="Helical" evidence="1">
    <location>
        <begin position="206"/>
        <end position="223"/>
    </location>
</feature>
<dbReference type="PANTHER" id="PTHR40465:SF1">
    <property type="entry name" value="DUF6534 DOMAIN-CONTAINING PROTEIN"/>
    <property type="match status" value="1"/>
</dbReference>
<evidence type="ECO:0000313" key="3">
    <source>
        <dbReference type="EMBL" id="KAF8429860.1"/>
    </source>
</evidence>
<feature type="transmembrane region" description="Helical" evidence="1">
    <location>
        <begin position="20"/>
        <end position="42"/>
    </location>
</feature>